<protein>
    <submittedName>
        <fullName evidence="1">Uncharacterized protein</fullName>
    </submittedName>
</protein>
<proteinExistence type="predicted"/>
<reference evidence="1" key="1">
    <citation type="submission" date="2013-07" db="EMBL/GenBank/DDBJ databases">
        <title>The genome of an arbuscular mycorrhizal fungus provides insights into the evolution of the oldest plant symbiosis.</title>
        <authorList>
            <consortium name="DOE Joint Genome Institute"/>
            <person name="Tisserant E."/>
            <person name="Malbreil M."/>
            <person name="Kuo A."/>
            <person name="Kohler A."/>
            <person name="Symeonidi A."/>
            <person name="Balestrini R."/>
            <person name="Charron P."/>
            <person name="Duensing N."/>
            <person name="Frei-dit-Frey N."/>
            <person name="Gianinazzi-Pearson V."/>
            <person name="Gilbert B."/>
            <person name="Handa Y."/>
            <person name="Hijri M."/>
            <person name="Kaul R."/>
            <person name="Kawaguchi M."/>
            <person name="Krajinski F."/>
            <person name="Lammers P."/>
            <person name="Lapierre D."/>
            <person name="Masclaux F.G."/>
            <person name="Murat C."/>
            <person name="Morin E."/>
            <person name="Ndikumana S."/>
            <person name="Pagni M."/>
            <person name="Petitpierre D."/>
            <person name="Requena N."/>
            <person name="Rosikiewicz P."/>
            <person name="Riley R."/>
            <person name="Saito K."/>
            <person name="San Clemente H."/>
            <person name="Shapiro H."/>
            <person name="van Tuinen D."/>
            <person name="Becard G."/>
            <person name="Bonfante P."/>
            <person name="Paszkowski U."/>
            <person name="Shachar-Hill Y."/>
            <person name="Young J.P."/>
            <person name="Sanders I.R."/>
            <person name="Henrissat B."/>
            <person name="Rensing S.A."/>
            <person name="Grigoriev I.V."/>
            <person name="Corradi N."/>
            <person name="Roux C."/>
            <person name="Martin F."/>
        </authorList>
    </citation>
    <scope>NUCLEOTIDE SEQUENCE</scope>
    <source>
        <strain evidence="1">DAOM 197198</strain>
    </source>
</reference>
<dbReference type="HOGENOM" id="CLU_3033542_0_0_1"/>
<dbReference type="EMBL" id="KI288992">
    <property type="protein sequence ID" value="ESA08612.1"/>
    <property type="molecule type" value="Genomic_DNA"/>
</dbReference>
<organism evidence="1">
    <name type="scientific">Rhizophagus irregularis (strain DAOM 181602 / DAOM 197198 / MUCL 43194)</name>
    <name type="common">Arbuscular mycorrhizal fungus</name>
    <name type="synonym">Glomus intraradices</name>
    <dbReference type="NCBI Taxonomy" id="747089"/>
    <lineage>
        <taxon>Eukaryota</taxon>
        <taxon>Fungi</taxon>
        <taxon>Fungi incertae sedis</taxon>
        <taxon>Mucoromycota</taxon>
        <taxon>Glomeromycotina</taxon>
        <taxon>Glomeromycetes</taxon>
        <taxon>Glomerales</taxon>
        <taxon>Glomeraceae</taxon>
        <taxon>Rhizophagus</taxon>
    </lineage>
</organism>
<dbReference type="AlphaFoldDB" id="U9TME9"/>
<dbReference type="VEuPathDB" id="FungiDB:RhiirFUN_025529"/>
<evidence type="ECO:0000313" key="1">
    <source>
        <dbReference type="EMBL" id="ESA08612.1"/>
    </source>
</evidence>
<gene>
    <name evidence="1" type="ORF">GLOINDRAFT_349045</name>
</gene>
<sequence length="55" mass="6433">MEKVEKIEKVDGKVDVLIELCESLKRDYEETFIVTDNGTISASNDNIRKYVYNNY</sequence>
<accession>U9TME9</accession>
<name>U9TME9_RHIID</name>